<organism evidence="2 3">
    <name type="scientific">Microbulbifer taiwanensis</name>
    <dbReference type="NCBI Taxonomy" id="986746"/>
    <lineage>
        <taxon>Bacteria</taxon>
        <taxon>Pseudomonadati</taxon>
        <taxon>Pseudomonadota</taxon>
        <taxon>Gammaproteobacteria</taxon>
        <taxon>Cellvibrionales</taxon>
        <taxon>Microbulbiferaceae</taxon>
        <taxon>Microbulbifer</taxon>
    </lineage>
</organism>
<dbReference type="EMBL" id="JBHSVR010000001">
    <property type="protein sequence ID" value="MFC6634582.1"/>
    <property type="molecule type" value="Genomic_DNA"/>
</dbReference>
<name>A0ABW1YSN7_9GAMM</name>
<evidence type="ECO:0000313" key="2">
    <source>
        <dbReference type="EMBL" id="MFC6634582.1"/>
    </source>
</evidence>
<gene>
    <name evidence="2" type="ORF">ACFQBM_14915</name>
</gene>
<comment type="caution">
    <text evidence="2">The sequence shown here is derived from an EMBL/GenBank/DDBJ whole genome shotgun (WGS) entry which is preliminary data.</text>
</comment>
<protein>
    <submittedName>
        <fullName evidence="2">Uncharacterized protein</fullName>
    </submittedName>
</protein>
<dbReference type="Proteomes" id="UP001596425">
    <property type="component" value="Unassembled WGS sequence"/>
</dbReference>
<keyword evidence="3" id="KW-1185">Reference proteome</keyword>
<feature type="signal peptide" evidence="1">
    <location>
        <begin position="1"/>
        <end position="26"/>
    </location>
</feature>
<keyword evidence="1" id="KW-0732">Signal</keyword>
<evidence type="ECO:0000256" key="1">
    <source>
        <dbReference type="SAM" id="SignalP"/>
    </source>
</evidence>
<proteinExistence type="predicted"/>
<dbReference type="RefSeq" id="WP_193194468.1">
    <property type="nucleotide sequence ID" value="NZ_JACZFR010000060.1"/>
</dbReference>
<accession>A0ABW1YSN7</accession>
<sequence length="406" mass="43100">MTLCKHLGASLSLLLAGLLTTASATAENCYILVHGHGVEGHIKQRPDNQGRLHQPALDYWSEAYFDEYQGGDFIAQLRADGGHYGVVGYNSTDEAGLPYWHDSTAGEIARQILTIRSGAGDGYQHADQCRADDTFWVVAHSQGATQMVYIAGNAVPGSPYYNRAYSQMDSSTETRTSEACTTSWWGGKNCETVTETVNVAGLDEGNAVTVDFDGAIDGVAAILTTGGAITGTEGADRVCNGNWFDNAINDAFLGKSCAGVRYLQTNDVYAVRNYVGTNLAAPLYTIGGYAAFPGMEGASSAMLNGEDDGYINLASQMNCAGSAKRNLYSDLHEYETFWGVAYGSPIFTCDNDHKGTARSYNLASLHTDHDAQRNGGLLAPDYTVIADGLGCGAGKNSAGRIAACTQ</sequence>
<evidence type="ECO:0000313" key="3">
    <source>
        <dbReference type="Proteomes" id="UP001596425"/>
    </source>
</evidence>
<feature type="chain" id="PRO_5046911459" evidence="1">
    <location>
        <begin position="27"/>
        <end position="406"/>
    </location>
</feature>
<reference evidence="3" key="1">
    <citation type="journal article" date="2019" name="Int. J. Syst. Evol. Microbiol.">
        <title>The Global Catalogue of Microorganisms (GCM) 10K type strain sequencing project: providing services to taxonomists for standard genome sequencing and annotation.</title>
        <authorList>
            <consortium name="The Broad Institute Genomics Platform"/>
            <consortium name="The Broad Institute Genome Sequencing Center for Infectious Disease"/>
            <person name="Wu L."/>
            <person name="Ma J."/>
        </authorList>
    </citation>
    <scope>NUCLEOTIDE SEQUENCE [LARGE SCALE GENOMIC DNA]</scope>
    <source>
        <strain evidence="3">CGMCC 1.13718</strain>
    </source>
</reference>